<dbReference type="GO" id="GO:0022857">
    <property type="term" value="F:transmembrane transporter activity"/>
    <property type="evidence" value="ECO:0007669"/>
    <property type="project" value="InterPro"/>
</dbReference>
<feature type="transmembrane region" description="Helical" evidence="4">
    <location>
        <begin position="112"/>
        <end position="132"/>
    </location>
</feature>
<feature type="transmembrane region" description="Helical" evidence="4">
    <location>
        <begin position="226"/>
        <end position="250"/>
    </location>
</feature>
<dbReference type="AlphaFoldDB" id="A0A4Q7NL26"/>
<sequence length="411" mass="42097">MDAHDTNSGGRSDGGYGWVIVAAGALITCVAAGAMFSLAVYLQPISADTGWSRAGISAAMTLDFLVMGIAAFGWGALSDRYGTRPVVLAASLLLGLGLLLASRSTSLPAFQLGYGVLVGAAGGAFFAPLMALTTTWFERHRALAVSLVSAGMGVAPMTVSPLASWLILEYGWRAAMAATGIAALLLLIPAALLIRQPPTASLARDVQPEAAGPAPSVRQALRSAPFVALALTFFLCCAAHSGPIFHVVSFATFCGIAPMAAVTIYSVEGLAGLGGRLLLGALADRLGTKRVLIAGLLLQAVVIGVYSQARQIGEFYGLSILLGAAYGGVMPLYAVLARDYFGPRIMGSIFGAAVMASSLGMAFGPLAGGWIFDHFNGYAWLYLGSAAVGIGAVAMAFAFPPSPARAALQTD</sequence>
<comment type="caution">
    <text evidence="6">The sequence shown here is derived from an EMBL/GenBank/DDBJ whole genome shotgun (WGS) entry which is preliminary data.</text>
</comment>
<dbReference type="CDD" id="cd17355">
    <property type="entry name" value="MFS_YcxA_like"/>
    <property type="match status" value="1"/>
</dbReference>
<proteinExistence type="predicted"/>
<evidence type="ECO:0000256" key="4">
    <source>
        <dbReference type="SAM" id="Phobius"/>
    </source>
</evidence>
<protein>
    <submittedName>
        <fullName evidence="6">Putative MFS family arabinose efflux permease</fullName>
    </submittedName>
</protein>
<keyword evidence="1 4" id="KW-0812">Transmembrane</keyword>
<feature type="transmembrane region" description="Helical" evidence="4">
    <location>
        <begin position="54"/>
        <end position="74"/>
    </location>
</feature>
<dbReference type="InterPro" id="IPR050327">
    <property type="entry name" value="Proton-linked_MCT"/>
</dbReference>
<dbReference type="PANTHER" id="PTHR11360:SF290">
    <property type="entry name" value="MONOCARBOXYLATE MFS PERMEASE"/>
    <property type="match status" value="1"/>
</dbReference>
<feature type="transmembrane region" description="Helical" evidence="4">
    <location>
        <begin position="144"/>
        <end position="168"/>
    </location>
</feature>
<feature type="transmembrane region" description="Helical" evidence="4">
    <location>
        <begin position="174"/>
        <end position="194"/>
    </location>
</feature>
<dbReference type="PROSITE" id="PS50850">
    <property type="entry name" value="MFS"/>
    <property type="match status" value="1"/>
</dbReference>
<evidence type="ECO:0000256" key="1">
    <source>
        <dbReference type="ARBA" id="ARBA00022692"/>
    </source>
</evidence>
<dbReference type="OrthoDB" id="65739at2"/>
<feature type="transmembrane region" description="Helical" evidence="4">
    <location>
        <begin position="378"/>
        <end position="399"/>
    </location>
</feature>
<evidence type="ECO:0000313" key="6">
    <source>
        <dbReference type="EMBL" id="RZS85652.1"/>
    </source>
</evidence>
<dbReference type="Gene3D" id="1.20.1250.20">
    <property type="entry name" value="MFS general substrate transporter like domains"/>
    <property type="match status" value="2"/>
</dbReference>
<feature type="transmembrane region" description="Helical" evidence="4">
    <location>
        <begin position="315"/>
        <end position="337"/>
    </location>
</feature>
<name>A0A4Q7NL26_9BURK</name>
<feature type="domain" description="Major facilitator superfamily (MFS) profile" evidence="5">
    <location>
        <begin position="17"/>
        <end position="403"/>
    </location>
</feature>
<reference evidence="6 7" key="1">
    <citation type="submission" date="2019-02" db="EMBL/GenBank/DDBJ databases">
        <title>Genomic Encyclopedia of Type Strains, Phase IV (KMG-IV): sequencing the most valuable type-strain genomes for metagenomic binning, comparative biology and taxonomic classification.</title>
        <authorList>
            <person name="Goeker M."/>
        </authorList>
    </citation>
    <scope>NUCLEOTIDE SEQUENCE [LARGE SCALE GENOMIC DNA]</scope>
    <source>
        <strain evidence="6 7">K24</strain>
    </source>
</reference>
<organism evidence="6 7">
    <name type="scientific">Pigmentiphaga kullae</name>
    <dbReference type="NCBI Taxonomy" id="151784"/>
    <lineage>
        <taxon>Bacteria</taxon>
        <taxon>Pseudomonadati</taxon>
        <taxon>Pseudomonadota</taxon>
        <taxon>Betaproteobacteria</taxon>
        <taxon>Burkholderiales</taxon>
        <taxon>Alcaligenaceae</taxon>
        <taxon>Pigmentiphaga</taxon>
    </lineage>
</organism>
<evidence type="ECO:0000313" key="7">
    <source>
        <dbReference type="Proteomes" id="UP000292445"/>
    </source>
</evidence>
<feature type="transmembrane region" description="Helical" evidence="4">
    <location>
        <begin position="349"/>
        <end position="372"/>
    </location>
</feature>
<evidence type="ECO:0000259" key="5">
    <source>
        <dbReference type="PROSITE" id="PS50850"/>
    </source>
</evidence>
<feature type="transmembrane region" description="Helical" evidence="4">
    <location>
        <begin position="291"/>
        <end position="309"/>
    </location>
</feature>
<gene>
    <name evidence="6" type="ORF">EV675_1682</name>
</gene>
<dbReference type="SUPFAM" id="SSF103473">
    <property type="entry name" value="MFS general substrate transporter"/>
    <property type="match status" value="1"/>
</dbReference>
<dbReference type="EMBL" id="SGXC01000001">
    <property type="protein sequence ID" value="RZS85652.1"/>
    <property type="molecule type" value="Genomic_DNA"/>
</dbReference>
<keyword evidence="7" id="KW-1185">Reference proteome</keyword>
<feature type="transmembrane region" description="Helical" evidence="4">
    <location>
        <begin position="256"/>
        <end position="279"/>
    </location>
</feature>
<dbReference type="RefSeq" id="WP_130356827.1">
    <property type="nucleotide sequence ID" value="NZ_SGXC01000001.1"/>
</dbReference>
<keyword evidence="3 4" id="KW-0472">Membrane</keyword>
<dbReference type="InterPro" id="IPR011701">
    <property type="entry name" value="MFS"/>
</dbReference>
<dbReference type="Proteomes" id="UP000292445">
    <property type="component" value="Unassembled WGS sequence"/>
</dbReference>
<evidence type="ECO:0000256" key="3">
    <source>
        <dbReference type="ARBA" id="ARBA00023136"/>
    </source>
</evidence>
<dbReference type="InterPro" id="IPR020846">
    <property type="entry name" value="MFS_dom"/>
</dbReference>
<evidence type="ECO:0000256" key="2">
    <source>
        <dbReference type="ARBA" id="ARBA00022989"/>
    </source>
</evidence>
<keyword evidence="2 4" id="KW-1133">Transmembrane helix</keyword>
<feature type="transmembrane region" description="Helical" evidence="4">
    <location>
        <begin position="16"/>
        <end position="42"/>
    </location>
</feature>
<accession>A0A4Q7NL26</accession>
<dbReference type="Pfam" id="PF07690">
    <property type="entry name" value="MFS_1"/>
    <property type="match status" value="1"/>
</dbReference>
<dbReference type="InterPro" id="IPR036259">
    <property type="entry name" value="MFS_trans_sf"/>
</dbReference>
<dbReference type="PANTHER" id="PTHR11360">
    <property type="entry name" value="MONOCARBOXYLATE TRANSPORTER"/>
    <property type="match status" value="1"/>
</dbReference>